<dbReference type="Gene3D" id="3.40.50.2020">
    <property type="match status" value="1"/>
</dbReference>
<reference evidence="2 3" key="1">
    <citation type="submission" date="2011-05" db="EMBL/GenBank/DDBJ databases">
        <title>Complete sequence of Desulfotomaculum carboxydivorans CO-1-SRB.</title>
        <authorList>
            <consortium name="US DOE Joint Genome Institute"/>
            <person name="Lucas S."/>
            <person name="Han J."/>
            <person name="Lapidus A."/>
            <person name="Cheng J.-F."/>
            <person name="Goodwin L."/>
            <person name="Pitluck S."/>
            <person name="Peters L."/>
            <person name="Mikhailova N."/>
            <person name="Lu M."/>
            <person name="Han C."/>
            <person name="Tapia R."/>
            <person name="Land M."/>
            <person name="Hauser L."/>
            <person name="Kyrpides N."/>
            <person name="Ivanova N."/>
            <person name="Pagani I."/>
            <person name="Stams A."/>
            <person name="Plugge C."/>
            <person name="Muyzer G."/>
            <person name="Kuever J."/>
            <person name="Parshina S."/>
            <person name="Ivanova A."/>
            <person name="Nazina T."/>
            <person name="Woyke T."/>
        </authorList>
    </citation>
    <scope>NUCLEOTIDE SEQUENCE [LARGE SCALE GENOMIC DNA]</scope>
    <source>
        <strain evidence="3">DSM 14880 / VKM B-2319 / CO-1-SRB</strain>
    </source>
</reference>
<organism evidence="2 3">
    <name type="scientific">Desulfotomaculum nigrificans (strain DSM 14880 / VKM B-2319 / CO-1-SRB)</name>
    <name type="common">Desulfotomaculum carboxydivorans</name>
    <dbReference type="NCBI Taxonomy" id="868595"/>
    <lineage>
        <taxon>Bacteria</taxon>
        <taxon>Bacillati</taxon>
        <taxon>Bacillota</taxon>
        <taxon>Clostridia</taxon>
        <taxon>Eubacteriales</taxon>
        <taxon>Desulfotomaculaceae</taxon>
        <taxon>Desulfotomaculum</taxon>
    </lineage>
</organism>
<dbReference type="Proteomes" id="UP000009226">
    <property type="component" value="Chromosome"/>
</dbReference>
<keyword evidence="3" id="KW-1185">Reference proteome</keyword>
<dbReference type="GO" id="GO:0016757">
    <property type="term" value="F:glycosyltransferase activity"/>
    <property type="evidence" value="ECO:0007669"/>
    <property type="project" value="UniProtKB-KW"/>
</dbReference>
<dbReference type="AlphaFoldDB" id="F6B6S0"/>
<evidence type="ECO:0000313" key="2">
    <source>
        <dbReference type="EMBL" id="AEF95551.1"/>
    </source>
</evidence>
<dbReference type="RefSeq" id="WP_003544188.1">
    <property type="nucleotide sequence ID" value="NC_015565.1"/>
</dbReference>
<dbReference type="STRING" id="868595.Desca_2734"/>
<dbReference type="InterPro" id="IPR000836">
    <property type="entry name" value="PRTase_dom"/>
</dbReference>
<dbReference type="InterPro" id="IPR029057">
    <property type="entry name" value="PRTase-like"/>
</dbReference>
<dbReference type="CDD" id="cd06223">
    <property type="entry name" value="PRTases_typeI"/>
    <property type="match status" value="1"/>
</dbReference>
<evidence type="ECO:0000259" key="1">
    <source>
        <dbReference type="Pfam" id="PF00156"/>
    </source>
</evidence>
<evidence type="ECO:0000313" key="3">
    <source>
        <dbReference type="Proteomes" id="UP000009226"/>
    </source>
</evidence>
<sequence length="212" mass="23051">MFKNRIDAGQRLAQELAGKGTKYDLVLAIPRGGVVVGAQVAAGLNLPLDIIIPRKIGAPQNPEVAIGAVTQDGTVIYNQNLLTRLRLTPEDVAPLVEEVISEINRRMMTYRGTVKPPDLAGKKVILVDDGIATGFTVIAALKSLKNSHCSKITLAVPVAPPDTVERLQQEVDELVCLRSEEPFYAVGQFYQNFCQIADDEVISLLKGQRCCK</sequence>
<dbReference type="eggNOG" id="COG1926">
    <property type="taxonomic scope" value="Bacteria"/>
</dbReference>
<keyword evidence="2" id="KW-0328">Glycosyltransferase</keyword>
<gene>
    <name evidence="2" type="ordered locus">Desca_2734</name>
</gene>
<dbReference type="SUPFAM" id="SSF53271">
    <property type="entry name" value="PRTase-like"/>
    <property type="match status" value="1"/>
</dbReference>
<dbReference type="HOGENOM" id="CLU_083583_0_0_9"/>
<accession>F6B6S0</accession>
<dbReference type="Pfam" id="PF00156">
    <property type="entry name" value="Pribosyltran"/>
    <property type="match status" value="1"/>
</dbReference>
<protein>
    <submittedName>
        <fullName evidence="2">Phosphoribosyltransferase</fullName>
    </submittedName>
</protein>
<dbReference type="Gene3D" id="3.30.1310.20">
    <property type="entry name" value="PRTase-like"/>
    <property type="match status" value="1"/>
</dbReference>
<name>F6B6S0_DESCC</name>
<dbReference type="KEGG" id="dca:Desca_2734"/>
<proteinExistence type="predicted"/>
<feature type="domain" description="Phosphoribosyltransferase" evidence="1">
    <location>
        <begin position="4"/>
        <end position="178"/>
    </location>
</feature>
<dbReference type="EMBL" id="CP002736">
    <property type="protein sequence ID" value="AEF95551.1"/>
    <property type="molecule type" value="Genomic_DNA"/>
</dbReference>
<keyword evidence="2" id="KW-0808">Transferase</keyword>